<evidence type="ECO:0000313" key="10">
    <source>
        <dbReference type="EMBL" id="CAD8302819.1"/>
    </source>
</evidence>
<dbReference type="Pfam" id="PF08271">
    <property type="entry name" value="Zn_Ribbon_TF"/>
    <property type="match status" value="1"/>
</dbReference>
<feature type="compositionally biased region" description="Basic and acidic residues" evidence="8">
    <location>
        <begin position="49"/>
        <end position="61"/>
    </location>
</feature>
<keyword evidence="4" id="KW-0805">Transcription regulation</keyword>
<sequence>MAGLHGLGSQKCPDCGGTSFVEDHAQGDVVCRGCGLVVQEHIIDERSEWRTFSDKDKEGTDPNRVGGPSNPLLGGAGLSTVIGKVQGDAGNSFSLSRLHARSAQDRNMMAAFKLIGNMCEQLTVVNTIKDRACELYKEAMSTGAMKGKGTQAVAAGCVYLACRQENNPRTFREITQILPPEVQKKDISRAFKAVVQAFKDKASTDSTSARAILQGYVPQTQHPSDYLVRFAAELKLDHKVKLACQEMANIANPKKGNGIKQAWDSKSPMTIAAAIIYVITQLSKDETQRVSIHDIALVSGMAEATIKLAYRDLYPEAHRLVPRTYATPEQIKTLPLPMSREAGGGGGGGEVPGAVKPKVETAVGKS</sequence>
<keyword evidence="7" id="KW-0863">Zinc-finger</keyword>
<dbReference type="SUPFAM" id="SSF47954">
    <property type="entry name" value="Cyclin-like"/>
    <property type="match status" value="2"/>
</dbReference>
<dbReference type="GO" id="GO:0017025">
    <property type="term" value="F:TBP-class protein binding"/>
    <property type="evidence" value="ECO:0007669"/>
    <property type="project" value="InterPro"/>
</dbReference>
<dbReference type="InterPro" id="IPR013150">
    <property type="entry name" value="TFIIB_cyclin"/>
</dbReference>
<dbReference type="GO" id="GO:0070897">
    <property type="term" value="P:transcription preinitiation complex assembly"/>
    <property type="evidence" value="ECO:0007669"/>
    <property type="project" value="InterPro"/>
</dbReference>
<dbReference type="PANTHER" id="PTHR11618:SF13">
    <property type="entry name" value="TRANSCRIPTION INITIATION FACTOR IIB"/>
    <property type="match status" value="1"/>
</dbReference>
<comment type="similarity">
    <text evidence="1">Belongs to the TFIIB family.</text>
</comment>
<evidence type="ECO:0000256" key="2">
    <source>
        <dbReference type="ARBA" id="ARBA00013932"/>
    </source>
</evidence>
<dbReference type="CDD" id="cd20551">
    <property type="entry name" value="CYCLIN_TFIIB_rpt1"/>
    <property type="match status" value="1"/>
</dbReference>
<dbReference type="SMART" id="SM00385">
    <property type="entry name" value="CYCLIN"/>
    <property type="match status" value="1"/>
</dbReference>
<dbReference type="GO" id="GO:0097550">
    <property type="term" value="C:transcription preinitiation complex"/>
    <property type="evidence" value="ECO:0007669"/>
    <property type="project" value="TreeGrafter"/>
</dbReference>
<feature type="compositionally biased region" description="Gly residues" evidence="8">
    <location>
        <begin position="342"/>
        <end position="351"/>
    </location>
</feature>
<keyword evidence="7" id="KW-0479">Metal-binding</keyword>
<dbReference type="InterPro" id="IPR036915">
    <property type="entry name" value="Cyclin-like_sf"/>
</dbReference>
<evidence type="ECO:0000256" key="6">
    <source>
        <dbReference type="ARBA" id="ARBA00031706"/>
    </source>
</evidence>
<dbReference type="PANTHER" id="PTHR11618">
    <property type="entry name" value="TRANSCRIPTION INITIATION FACTOR IIB-RELATED"/>
    <property type="match status" value="1"/>
</dbReference>
<dbReference type="Pfam" id="PF00382">
    <property type="entry name" value="TFIIB"/>
    <property type="match status" value="2"/>
</dbReference>
<evidence type="ECO:0000256" key="7">
    <source>
        <dbReference type="PROSITE-ProRule" id="PRU00469"/>
    </source>
</evidence>
<evidence type="ECO:0000256" key="4">
    <source>
        <dbReference type="ARBA" id="ARBA00023015"/>
    </source>
</evidence>
<name>A0A7R9VQN9_9CHLO</name>
<dbReference type="Gene3D" id="1.10.472.170">
    <property type="match status" value="1"/>
</dbReference>
<protein>
    <recommendedName>
        <fullName evidence="2">Transcription initiation factor IIB</fullName>
    </recommendedName>
    <alternativeName>
        <fullName evidence="6">General transcription factor TFIIB</fullName>
    </alternativeName>
</protein>
<gene>
    <name evidence="10" type="ORF">CEUR00632_LOCUS16757</name>
</gene>
<proteinExistence type="inferred from homology"/>
<feature type="region of interest" description="Disordered" evidence="8">
    <location>
        <begin position="49"/>
        <end position="70"/>
    </location>
</feature>
<feature type="domain" description="TFIIB-type" evidence="9">
    <location>
        <begin position="8"/>
        <end position="39"/>
    </location>
</feature>
<dbReference type="InterPro" id="IPR000812">
    <property type="entry name" value="TFIIB"/>
</dbReference>
<evidence type="ECO:0000256" key="1">
    <source>
        <dbReference type="ARBA" id="ARBA00010857"/>
    </source>
</evidence>
<evidence type="ECO:0000256" key="8">
    <source>
        <dbReference type="SAM" id="MobiDB-lite"/>
    </source>
</evidence>
<dbReference type="Gene3D" id="1.10.472.10">
    <property type="entry name" value="Cyclin-like"/>
    <property type="match status" value="1"/>
</dbReference>
<feature type="region of interest" description="Disordered" evidence="8">
    <location>
        <begin position="336"/>
        <end position="366"/>
    </location>
</feature>
<dbReference type="PROSITE" id="PS00782">
    <property type="entry name" value="TFIIB"/>
    <property type="match status" value="1"/>
</dbReference>
<dbReference type="GO" id="GO:0008270">
    <property type="term" value="F:zinc ion binding"/>
    <property type="evidence" value="ECO:0007669"/>
    <property type="project" value="UniProtKB-KW"/>
</dbReference>
<dbReference type="InterPro" id="IPR023486">
    <property type="entry name" value="TFIIB_CS"/>
</dbReference>
<keyword evidence="5" id="KW-0804">Transcription</keyword>
<dbReference type="EMBL" id="HBEC01036096">
    <property type="protein sequence ID" value="CAD8302819.1"/>
    <property type="molecule type" value="Transcribed_RNA"/>
</dbReference>
<dbReference type="SUPFAM" id="SSF57783">
    <property type="entry name" value="Zinc beta-ribbon"/>
    <property type="match status" value="1"/>
</dbReference>
<evidence type="ECO:0000256" key="5">
    <source>
        <dbReference type="ARBA" id="ARBA00023163"/>
    </source>
</evidence>
<keyword evidence="3" id="KW-0677">Repeat</keyword>
<dbReference type="FunFam" id="1.10.472.170:FF:000001">
    <property type="entry name" value="Transcription initiation factor IIB"/>
    <property type="match status" value="1"/>
</dbReference>
<dbReference type="InterPro" id="IPR013763">
    <property type="entry name" value="Cyclin-like_dom"/>
</dbReference>
<dbReference type="PRINTS" id="PR00685">
    <property type="entry name" value="TIFACTORIIB"/>
</dbReference>
<evidence type="ECO:0000259" key="9">
    <source>
        <dbReference type="PROSITE" id="PS51134"/>
    </source>
</evidence>
<dbReference type="GO" id="GO:0005634">
    <property type="term" value="C:nucleus"/>
    <property type="evidence" value="ECO:0007669"/>
    <property type="project" value="TreeGrafter"/>
</dbReference>
<keyword evidence="7" id="KW-0862">Zinc</keyword>
<dbReference type="AlphaFoldDB" id="A0A7R9VQN9"/>
<reference evidence="10" key="1">
    <citation type="submission" date="2021-01" db="EMBL/GenBank/DDBJ databases">
        <authorList>
            <person name="Corre E."/>
            <person name="Pelletier E."/>
            <person name="Niang G."/>
            <person name="Scheremetjew M."/>
            <person name="Finn R."/>
            <person name="Kale V."/>
            <person name="Holt S."/>
            <person name="Cochrane G."/>
            <person name="Meng A."/>
            <person name="Brown T."/>
            <person name="Cohen L."/>
        </authorList>
    </citation>
    <scope>NUCLEOTIDE SEQUENCE</scope>
    <source>
        <strain evidence="10">CCMP219</strain>
    </source>
</reference>
<evidence type="ECO:0000256" key="3">
    <source>
        <dbReference type="ARBA" id="ARBA00022737"/>
    </source>
</evidence>
<dbReference type="InterPro" id="IPR013137">
    <property type="entry name" value="Znf_TFIIB"/>
</dbReference>
<dbReference type="PROSITE" id="PS51134">
    <property type="entry name" value="ZF_TFIIB"/>
    <property type="match status" value="1"/>
</dbReference>
<organism evidence="10">
    <name type="scientific">Chlamydomonas euryale</name>
    <dbReference type="NCBI Taxonomy" id="1486919"/>
    <lineage>
        <taxon>Eukaryota</taxon>
        <taxon>Viridiplantae</taxon>
        <taxon>Chlorophyta</taxon>
        <taxon>core chlorophytes</taxon>
        <taxon>Chlorophyceae</taxon>
        <taxon>CS clade</taxon>
        <taxon>Chlamydomonadales</taxon>
        <taxon>Chlamydomonadaceae</taxon>
        <taxon>Chlamydomonas</taxon>
    </lineage>
</organism>
<accession>A0A7R9VQN9</accession>